<evidence type="ECO:0000313" key="1">
    <source>
        <dbReference type="EMBL" id="MFG6415978.1"/>
    </source>
</evidence>
<dbReference type="Gene3D" id="2.60.40.1120">
    <property type="entry name" value="Carboxypeptidase-like, regulatory domain"/>
    <property type="match status" value="1"/>
</dbReference>
<gene>
    <name evidence="1" type="ORF">ACG02S_18950</name>
</gene>
<keyword evidence="2" id="KW-1185">Reference proteome</keyword>
<dbReference type="SUPFAM" id="SSF49464">
    <property type="entry name" value="Carboxypeptidase regulatory domain-like"/>
    <property type="match status" value="1"/>
</dbReference>
<dbReference type="Proteomes" id="UP001606300">
    <property type="component" value="Unassembled WGS sequence"/>
</dbReference>
<protein>
    <submittedName>
        <fullName evidence="1">Carboxypeptidase regulatory-like domain-containing protein</fullName>
    </submittedName>
</protein>
<organism evidence="1 2">
    <name type="scientific">Pelomonas dachongensis</name>
    <dbReference type="NCBI Taxonomy" id="3299029"/>
    <lineage>
        <taxon>Bacteria</taxon>
        <taxon>Pseudomonadati</taxon>
        <taxon>Pseudomonadota</taxon>
        <taxon>Betaproteobacteria</taxon>
        <taxon>Burkholderiales</taxon>
        <taxon>Sphaerotilaceae</taxon>
        <taxon>Roseateles</taxon>
    </lineage>
</organism>
<dbReference type="EMBL" id="JBIGHY010000007">
    <property type="protein sequence ID" value="MFG6415978.1"/>
    <property type="molecule type" value="Genomic_DNA"/>
</dbReference>
<dbReference type="Pfam" id="PF13620">
    <property type="entry name" value="CarboxypepD_reg"/>
    <property type="match status" value="1"/>
</dbReference>
<proteinExistence type="predicted"/>
<reference evidence="1 2" key="1">
    <citation type="submission" date="2024-09" db="EMBL/GenBank/DDBJ databases">
        <title>Novel species of the genus Pelomonas and Roseateles isolated from streams.</title>
        <authorList>
            <person name="Lu H."/>
        </authorList>
    </citation>
    <scope>NUCLEOTIDE SEQUENCE [LARGE SCALE GENOMIC DNA]</scope>
    <source>
        <strain evidence="1 2">DC23W</strain>
    </source>
</reference>
<sequence>MSLGTDGVLTAGAGAALGTATLAYRICQTGAPTNRADGSVALTLEARLAVSGRVVDGLSGAPLPGVRVALGARTATSDAQGQFSVSAVQASPRAVLTFNGAGYSENARIITVGDNGASGVPARLVPVSANGRLDASVGGTVGNAAGTARVVLPAAGLARADGSVVTGNASVSIAVIDPSLDSTLMPGDFTTIRGGNAVPIESFSAISVQIADAVGQPVNLRTGQTATIRIPLGSRSASAPPTIPLFFFDMAAGRWQQEGSATLQGTGAARYYEGTVTHFSVWNADSNTLRATTGAADITLGECLVLVANANGVSIKLTWGTEPSELGSHLRTPSGSHVYFSSKGQLAAAPFANLDVDDTSSYGPEVITLTKLMVGTYK</sequence>
<name>A0ABW7ER56_9BURK</name>
<dbReference type="RefSeq" id="WP_394472047.1">
    <property type="nucleotide sequence ID" value="NZ_JBIGHY010000007.1"/>
</dbReference>
<accession>A0ABW7ER56</accession>
<evidence type="ECO:0000313" key="2">
    <source>
        <dbReference type="Proteomes" id="UP001606300"/>
    </source>
</evidence>
<dbReference type="InterPro" id="IPR008969">
    <property type="entry name" value="CarboxyPept-like_regulatory"/>
</dbReference>
<comment type="caution">
    <text evidence="1">The sequence shown here is derived from an EMBL/GenBank/DDBJ whole genome shotgun (WGS) entry which is preliminary data.</text>
</comment>